<name>A0A3S1D942_9BACL</name>
<dbReference type="OrthoDB" id="1738667at2"/>
<feature type="chain" id="PRO_5038967917" evidence="1">
    <location>
        <begin position="27"/>
        <end position="293"/>
    </location>
</feature>
<organism evidence="3 4">
    <name type="scientific">Paenibacillus anaericanus</name>
    <dbReference type="NCBI Taxonomy" id="170367"/>
    <lineage>
        <taxon>Bacteria</taxon>
        <taxon>Bacillati</taxon>
        <taxon>Bacillota</taxon>
        <taxon>Bacilli</taxon>
        <taxon>Bacillales</taxon>
        <taxon>Paenibacillaceae</taxon>
        <taxon>Paenibacillus</taxon>
    </lineage>
</organism>
<dbReference type="InterPro" id="IPR001119">
    <property type="entry name" value="SLH_dom"/>
</dbReference>
<reference evidence="3 4" key="1">
    <citation type="submission" date="2018-12" db="EMBL/GenBank/DDBJ databases">
        <authorList>
            <person name="Sun L."/>
            <person name="Chen Z."/>
        </authorList>
    </citation>
    <scope>NUCLEOTIDE SEQUENCE [LARGE SCALE GENOMIC DNA]</scope>
    <source>
        <strain evidence="3 4">DSM 15890</strain>
    </source>
</reference>
<evidence type="ECO:0000256" key="1">
    <source>
        <dbReference type="SAM" id="SignalP"/>
    </source>
</evidence>
<evidence type="ECO:0000259" key="2">
    <source>
        <dbReference type="PROSITE" id="PS51272"/>
    </source>
</evidence>
<gene>
    <name evidence="3" type="ORF">EJP82_25535</name>
</gene>
<feature type="signal peptide" evidence="1">
    <location>
        <begin position="1"/>
        <end position="26"/>
    </location>
</feature>
<keyword evidence="1" id="KW-0732">Signal</keyword>
<proteinExistence type="predicted"/>
<dbReference type="EMBL" id="RZNY01000040">
    <property type="protein sequence ID" value="RUT39743.1"/>
    <property type="molecule type" value="Genomic_DNA"/>
</dbReference>
<dbReference type="PROSITE" id="PS51272">
    <property type="entry name" value="SLH"/>
    <property type="match status" value="2"/>
</dbReference>
<keyword evidence="4" id="KW-1185">Reference proteome</keyword>
<comment type="caution">
    <text evidence="3">The sequence shown here is derived from an EMBL/GenBank/DDBJ whole genome shotgun (WGS) entry which is preliminary data.</text>
</comment>
<evidence type="ECO:0000313" key="4">
    <source>
        <dbReference type="Proteomes" id="UP000279446"/>
    </source>
</evidence>
<evidence type="ECO:0000313" key="3">
    <source>
        <dbReference type="EMBL" id="RUT39743.1"/>
    </source>
</evidence>
<dbReference type="Proteomes" id="UP000279446">
    <property type="component" value="Unassembled WGS sequence"/>
</dbReference>
<accession>A0A3S1D942</accession>
<feature type="domain" description="SLH" evidence="2">
    <location>
        <begin position="142"/>
        <end position="205"/>
    </location>
</feature>
<feature type="domain" description="SLH" evidence="2">
    <location>
        <begin position="19"/>
        <end position="82"/>
    </location>
</feature>
<dbReference type="Pfam" id="PF00395">
    <property type="entry name" value="SLH"/>
    <property type="match status" value="2"/>
</dbReference>
<protein>
    <submittedName>
        <fullName evidence="3">S-layer homology domain-containing protein</fullName>
    </submittedName>
</protein>
<dbReference type="AlphaFoldDB" id="A0A3S1D942"/>
<sequence length="293" mass="32505">MNKMKMTAAILLAGSLLMGTSASAFKDVKGHDAKITESLQERGVIQGNSQDKFVPQGKLTGAQSVQMIVKALGLKAKEESYTKRSGPNNWYKTSLQIAEDNGIKLPKNFDPKAELSREAFAYLLMQAVDSTTPSGYATVTMLVILNDSDQVNKVYANSIQMILLSKIATLDDKGKFYPKQSVTRIEAARMVYNAAEFVEELKKSEVNNQEEVYLSVEKVNDKINKVVLTRLNQPNPGYGIAVSKIEFTEQGKAIVYYKLLSPKPNYGYIQVISDTKTETYVSSEYTVEIAPQK</sequence>